<dbReference type="AlphaFoldDB" id="A0A0A9ETH3"/>
<dbReference type="EMBL" id="GBRH01196745">
    <property type="protein sequence ID" value="JAE01151.1"/>
    <property type="molecule type" value="Transcribed_RNA"/>
</dbReference>
<proteinExistence type="predicted"/>
<reference evidence="1" key="2">
    <citation type="journal article" date="2015" name="Data Brief">
        <title>Shoot transcriptome of the giant reed, Arundo donax.</title>
        <authorList>
            <person name="Barrero R.A."/>
            <person name="Guerrero F.D."/>
            <person name="Moolhuijzen P."/>
            <person name="Goolsby J.A."/>
            <person name="Tidwell J."/>
            <person name="Bellgard S.E."/>
            <person name="Bellgard M.I."/>
        </authorList>
    </citation>
    <scope>NUCLEOTIDE SEQUENCE</scope>
    <source>
        <tissue evidence="1">Shoot tissue taken approximately 20 cm above the soil surface</tissue>
    </source>
</reference>
<evidence type="ECO:0000313" key="1">
    <source>
        <dbReference type="EMBL" id="JAE01151.1"/>
    </source>
</evidence>
<organism evidence="1">
    <name type="scientific">Arundo donax</name>
    <name type="common">Giant reed</name>
    <name type="synonym">Donax arundinaceus</name>
    <dbReference type="NCBI Taxonomy" id="35708"/>
    <lineage>
        <taxon>Eukaryota</taxon>
        <taxon>Viridiplantae</taxon>
        <taxon>Streptophyta</taxon>
        <taxon>Embryophyta</taxon>
        <taxon>Tracheophyta</taxon>
        <taxon>Spermatophyta</taxon>
        <taxon>Magnoliopsida</taxon>
        <taxon>Liliopsida</taxon>
        <taxon>Poales</taxon>
        <taxon>Poaceae</taxon>
        <taxon>PACMAD clade</taxon>
        <taxon>Arundinoideae</taxon>
        <taxon>Arundineae</taxon>
        <taxon>Arundo</taxon>
    </lineage>
</organism>
<protein>
    <submittedName>
        <fullName evidence="1">Uncharacterized protein</fullName>
    </submittedName>
</protein>
<reference evidence="1" key="1">
    <citation type="submission" date="2014-09" db="EMBL/GenBank/DDBJ databases">
        <authorList>
            <person name="Magalhaes I.L.F."/>
            <person name="Oliveira U."/>
            <person name="Santos F.R."/>
            <person name="Vidigal T.H.D.A."/>
            <person name="Brescovit A.D."/>
            <person name="Santos A.J."/>
        </authorList>
    </citation>
    <scope>NUCLEOTIDE SEQUENCE</scope>
    <source>
        <tissue evidence="1">Shoot tissue taken approximately 20 cm above the soil surface</tissue>
    </source>
</reference>
<accession>A0A0A9ETH3</accession>
<name>A0A0A9ETH3_ARUDO</name>
<sequence length="25" mass="3041">MYINVELLFLLRSHMSLLKPLFQPH</sequence>